<keyword evidence="2" id="KW-0732">Signal</keyword>
<dbReference type="AlphaFoldDB" id="A0A4P2QFC9"/>
<feature type="signal peptide" evidence="2">
    <location>
        <begin position="1"/>
        <end position="23"/>
    </location>
</feature>
<evidence type="ECO:0000256" key="2">
    <source>
        <dbReference type="SAM" id="SignalP"/>
    </source>
</evidence>
<proteinExistence type="predicted"/>
<evidence type="ECO:0000313" key="3">
    <source>
        <dbReference type="EMBL" id="AUX28181.1"/>
    </source>
</evidence>
<dbReference type="EMBL" id="CP012672">
    <property type="protein sequence ID" value="AUX28181.1"/>
    <property type="molecule type" value="Genomic_DNA"/>
</dbReference>
<name>A0A4P2QFC9_SORCE</name>
<feature type="compositionally biased region" description="Low complexity" evidence="1">
    <location>
        <begin position="28"/>
        <end position="40"/>
    </location>
</feature>
<evidence type="ECO:0000313" key="4">
    <source>
        <dbReference type="Proteomes" id="UP000295497"/>
    </source>
</evidence>
<evidence type="ECO:0000256" key="1">
    <source>
        <dbReference type="SAM" id="MobiDB-lite"/>
    </source>
</evidence>
<organism evidence="3 4">
    <name type="scientific">Sorangium cellulosum</name>
    <name type="common">Polyangium cellulosum</name>
    <dbReference type="NCBI Taxonomy" id="56"/>
    <lineage>
        <taxon>Bacteria</taxon>
        <taxon>Pseudomonadati</taxon>
        <taxon>Myxococcota</taxon>
        <taxon>Polyangia</taxon>
        <taxon>Polyangiales</taxon>
        <taxon>Polyangiaceae</taxon>
        <taxon>Sorangium</taxon>
    </lineage>
</organism>
<reference evidence="3 4" key="1">
    <citation type="submission" date="2015-09" db="EMBL/GenBank/DDBJ databases">
        <title>Sorangium comparison.</title>
        <authorList>
            <person name="Zaburannyi N."/>
            <person name="Bunk B."/>
            <person name="Overmann J."/>
            <person name="Mueller R."/>
        </authorList>
    </citation>
    <scope>NUCLEOTIDE SEQUENCE [LARGE SCALE GENOMIC DNA]</scope>
    <source>
        <strain evidence="3 4">So ce836</strain>
    </source>
</reference>
<evidence type="ECO:0008006" key="5">
    <source>
        <dbReference type="Google" id="ProtNLM"/>
    </source>
</evidence>
<feature type="chain" id="PRO_5020305723" description="Secreted protein" evidence="2">
    <location>
        <begin position="24"/>
        <end position="438"/>
    </location>
</feature>
<protein>
    <recommendedName>
        <fullName evidence="5">Secreted protein</fullName>
    </recommendedName>
</protein>
<feature type="region of interest" description="Disordered" evidence="1">
    <location>
        <begin position="28"/>
        <end position="54"/>
    </location>
</feature>
<dbReference type="Proteomes" id="UP000295497">
    <property type="component" value="Chromosome"/>
</dbReference>
<accession>A0A4P2QFC9</accession>
<sequence length="438" mass="47756">MRSLKSTVLVLLGLLTCAVAPLACRPGGAPAPSAPASSSPAPRPPGAIDVAEPPSPEGSLYKVMDLQVTAADLWRLRGGAILLESDRALFALIQGDAVQVLPAMGRGLPPEDGTDDRGSVQMITGRWPDSVWLVWRDYDTSSAADNLWYERLFRYRGDHWERIHETKHDQSSNTLYRGLWEQPEGCLVGLLADDRSENNAWQAQTEALDCAPRPSPTLSFKAAKQTEYGIAAALGFASGHVAVLEQYTKMKEGEPKPLRLVLSQPGPPNRTEIALPLPPEIAHDRRSFKLLDSKLLGKAPSELYLVGNYDLGALTIPLLLRFDGTSFAPLPSSPVAYIGDADLAEDGSLVLLGSPPKDNPKGRSIWILPRGGAWRERPMPVDRQVGEPYRPWSIAARSNDDVWVVGYHENNERKNRRLALFHSRRPAPAGRSGGAAVP</sequence>
<gene>
    <name evidence="3" type="ORF">SOCE836_002490</name>
</gene>